<comment type="caution">
    <text evidence="1">The sequence shown here is derived from an EMBL/GenBank/DDBJ whole genome shotgun (WGS) entry which is preliminary data.</text>
</comment>
<dbReference type="EMBL" id="BARU01013576">
    <property type="protein sequence ID" value="GAH38424.1"/>
    <property type="molecule type" value="Genomic_DNA"/>
</dbReference>
<gene>
    <name evidence="1" type="ORF">S03H2_24436</name>
</gene>
<reference evidence="1" key="1">
    <citation type="journal article" date="2014" name="Front. Microbiol.">
        <title>High frequency of phylogenetically diverse reductive dehalogenase-homologous genes in deep subseafloor sedimentary metagenomes.</title>
        <authorList>
            <person name="Kawai M."/>
            <person name="Futagami T."/>
            <person name="Toyoda A."/>
            <person name="Takaki Y."/>
            <person name="Nishi S."/>
            <person name="Hori S."/>
            <person name="Arai W."/>
            <person name="Tsubouchi T."/>
            <person name="Morono Y."/>
            <person name="Uchiyama I."/>
            <person name="Ito T."/>
            <person name="Fujiyama A."/>
            <person name="Inagaki F."/>
            <person name="Takami H."/>
        </authorList>
    </citation>
    <scope>NUCLEOTIDE SEQUENCE</scope>
    <source>
        <strain evidence="1">Expedition CK06-06</strain>
    </source>
</reference>
<proteinExistence type="predicted"/>
<organism evidence="1">
    <name type="scientific">marine sediment metagenome</name>
    <dbReference type="NCBI Taxonomy" id="412755"/>
    <lineage>
        <taxon>unclassified sequences</taxon>
        <taxon>metagenomes</taxon>
        <taxon>ecological metagenomes</taxon>
    </lineage>
</organism>
<sequence length="42" mass="4965">MEKGDVIGKGRTAEVIYWGNNRVLKLFYNDFPRDKIDCQFKV</sequence>
<protein>
    <submittedName>
        <fullName evidence="1">Uncharacterized protein</fullName>
    </submittedName>
</protein>
<accession>X1GA17</accession>
<feature type="non-terminal residue" evidence="1">
    <location>
        <position position="42"/>
    </location>
</feature>
<evidence type="ECO:0000313" key="1">
    <source>
        <dbReference type="EMBL" id="GAH38424.1"/>
    </source>
</evidence>
<name>X1GA17_9ZZZZ</name>
<dbReference type="AlphaFoldDB" id="X1GA17"/>